<accession>A0A2G5VVJ9</accession>
<dbReference type="AlphaFoldDB" id="A0A2G5VVJ9"/>
<sequence length="130" mass="14677">MINRMSRSLNITFLSSAMPLIPVSNNEQLRAEYIAAGNYPVIFYFYSECNLTCDDVNPIFEQVAEEYSEQILALYVNYSCQSLVDGTDFTVEATPTVIVGINGIESCEDKLVESQITEESLRALFQKYCN</sequence>
<gene>
    <name evidence="2" type="primary">Cnig_chr_I.g938</name>
    <name evidence="2" type="ORF">B9Z55_000938</name>
</gene>
<dbReference type="InterPro" id="IPR013766">
    <property type="entry name" value="Thioredoxin_domain"/>
</dbReference>
<evidence type="ECO:0000313" key="3">
    <source>
        <dbReference type="Proteomes" id="UP000230233"/>
    </source>
</evidence>
<organism evidence="2 3">
    <name type="scientific">Caenorhabditis nigoni</name>
    <dbReference type="NCBI Taxonomy" id="1611254"/>
    <lineage>
        <taxon>Eukaryota</taxon>
        <taxon>Metazoa</taxon>
        <taxon>Ecdysozoa</taxon>
        <taxon>Nematoda</taxon>
        <taxon>Chromadorea</taxon>
        <taxon>Rhabditida</taxon>
        <taxon>Rhabditina</taxon>
        <taxon>Rhabditomorpha</taxon>
        <taxon>Rhabditoidea</taxon>
        <taxon>Rhabditidae</taxon>
        <taxon>Peloderinae</taxon>
        <taxon>Caenorhabditis</taxon>
    </lineage>
</organism>
<dbReference type="SUPFAM" id="SSF52833">
    <property type="entry name" value="Thioredoxin-like"/>
    <property type="match status" value="1"/>
</dbReference>
<feature type="domain" description="Thioredoxin" evidence="1">
    <location>
        <begin position="32"/>
        <end position="108"/>
    </location>
</feature>
<dbReference type="Pfam" id="PF00085">
    <property type="entry name" value="Thioredoxin"/>
    <property type="match status" value="1"/>
</dbReference>
<dbReference type="InterPro" id="IPR036249">
    <property type="entry name" value="Thioredoxin-like_sf"/>
</dbReference>
<comment type="caution">
    <text evidence="2">The sequence shown here is derived from an EMBL/GenBank/DDBJ whole genome shotgun (WGS) entry which is preliminary data.</text>
</comment>
<dbReference type="Proteomes" id="UP000230233">
    <property type="component" value="Chromosome I"/>
</dbReference>
<dbReference type="EMBL" id="PDUG01000001">
    <property type="protein sequence ID" value="PIC55824.1"/>
    <property type="molecule type" value="Genomic_DNA"/>
</dbReference>
<protein>
    <recommendedName>
        <fullName evidence="1">Thioredoxin domain-containing protein</fullName>
    </recommendedName>
</protein>
<name>A0A2G5VVJ9_9PELO</name>
<reference evidence="3" key="1">
    <citation type="submission" date="2017-10" db="EMBL/GenBank/DDBJ databases">
        <title>Rapid genome shrinkage in a self-fertile nematode reveals novel sperm competition proteins.</title>
        <authorList>
            <person name="Yin D."/>
            <person name="Schwarz E.M."/>
            <person name="Thomas C.G."/>
            <person name="Felde R.L."/>
            <person name="Korf I.F."/>
            <person name="Cutter A.D."/>
            <person name="Schartner C.M."/>
            <person name="Ralston E.J."/>
            <person name="Meyer B.J."/>
            <person name="Haag E.S."/>
        </authorList>
    </citation>
    <scope>NUCLEOTIDE SEQUENCE [LARGE SCALE GENOMIC DNA]</scope>
    <source>
        <strain evidence="3">JU1422</strain>
    </source>
</reference>
<keyword evidence="3" id="KW-1185">Reference proteome</keyword>
<proteinExistence type="predicted"/>
<evidence type="ECO:0000313" key="2">
    <source>
        <dbReference type="EMBL" id="PIC55824.1"/>
    </source>
</evidence>
<evidence type="ECO:0000259" key="1">
    <source>
        <dbReference type="Pfam" id="PF00085"/>
    </source>
</evidence>
<dbReference type="OrthoDB" id="5788591at2759"/>
<dbReference type="Gene3D" id="3.40.30.10">
    <property type="entry name" value="Glutaredoxin"/>
    <property type="match status" value="1"/>
</dbReference>